<reference evidence="2" key="1">
    <citation type="submission" date="2023-08" db="EMBL/GenBank/DDBJ databases">
        <title>A de novo genome assembly of Solanum verrucosum Schlechtendal, a Mexican diploid species geographically isolated from the other diploid A-genome species in potato relatives.</title>
        <authorList>
            <person name="Hosaka K."/>
        </authorList>
    </citation>
    <scope>NUCLEOTIDE SEQUENCE</scope>
    <source>
        <tissue evidence="2">Young leaves</tissue>
    </source>
</reference>
<dbReference type="InterPro" id="IPR043128">
    <property type="entry name" value="Rev_trsase/Diguanyl_cyclase"/>
</dbReference>
<dbReference type="AlphaFoldDB" id="A0AAF0UPI1"/>
<dbReference type="InterPro" id="IPR053134">
    <property type="entry name" value="RNA-dir_DNA_polymerase"/>
</dbReference>
<dbReference type="SUPFAM" id="SSF56672">
    <property type="entry name" value="DNA/RNA polymerases"/>
    <property type="match status" value="1"/>
</dbReference>
<organism evidence="2 3">
    <name type="scientific">Solanum verrucosum</name>
    <dbReference type="NCBI Taxonomy" id="315347"/>
    <lineage>
        <taxon>Eukaryota</taxon>
        <taxon>Viridiplantae</taxon>
        <taxon>Streptophyta</taxon>
        <taxon>Embryophyta</taxon>
        <taxon>Tracheophyta</taxon>
        <taxon>Spermatophyta</taxon>
        <taxon>Magnoliopsida</taxon>
        <taxon>eudicotyledons</taxon>
        <taxon>Gunneridae</taxon>
        <taxon>Pentapetalae</taxon>
        <taxon>asterids</taxon>
        <taxon>lamiids</taxon>
        <taxon>Solanales</taxon>
        <taxon>Solanaceae</taxon>
        <taxon>Solanoideae</taxon>
        <taxon>Solaneae</taxon>
        <taxon>Solanum</taxon>
    </lineage>
</organism>
<dbReference type="PANTHER" id="PTHR24559">
    <property type="entry name" value="TRANSPOSON TY3-I GAG-POL POLYPROTEIN"/>
    <property type="match status" value="1"/>
</dbReference>
<evidence type="ECO:0000259" key="1">
    <source>
        <dbReference type="Pfam" id="PF17919"/>
    </source>
</evidence>
<feature type="domain" description="Reverse transcriptase/retrotransposon-derived protein RNase H-like" evidence="1">
    <location>
        <begin position="123"/>
        <end position="216"/>
    </location>
</feature>
<gene>
    <name evidence="2" type="ORF">MTR67_043029</name>
</gene>
<keyword evidence="3" id="KW-1185">Reference proteome</keyword>
<proteinExistence type="predicted"/>
<sequence length="258" mass="30113">MGAHMLFVRKKDGCMRMFINYQQLNKVIVKNKYHIPHVDDLFDQLQVPSLFSKIDLRFGYHELNIKASDIPKIVFWTRYSHYEFLMMSFSLTNAPTSFIELMNGVFRPNQNIFVIVFIDDILWCDECEESFQNLKTLLTSTHVLNLPEKGVDFIIYGNASGVGLGGVLMQKGKMIIYASRRLITDEGNYPNHDLELVVVVFVLKMWQHYLYGFHCEVFTDHQSLQYIFSQRDLNLRKTSNMGNFAAISVEKRPLARYV</sequence>
<dbReference type="CDD" id="cd01647">
    <property type="entry name" value="RT_LTR"/>
    <property type="match status" value="1"/>
</dbReference>
<evidence type="ECO:0000313" key="3">
    <source>
        <dbReference type="Proteomes" id="UP001234989"/>
    </source>
</evidence>
<dbReference type="PANTHER" id="PTHR24559:SF444">
    <property type="entry name" value="REVERSE TRANSCRIPTASE DOMAIN-CONTAINING PROTEIN"/>
    <property type="match status" value="1"/>
</dbReference>
<dbReference type="EMBL" id="CP133621">
    <property type="protein sequence ID" value="WMV49644.1"/>
    <property type="molecule type" value="Genomic_DNA"/>
</dbReference>
<dbReference type="Proteomes" id="UP001234989">
    <property type="component" value="Chromosome 10"/>
</dbReference>
<accession>A0AAF0UPI1</accession>
<dbReference type="Pfam" id="PF17919">
    <property type="entry name" value="RT_RNaseH_2"/>
    <property type="match status" value="1"/>
</dbReference>
<dbReference type="Gene3D" id="3.30.70.270">
    <property type="match status" value="1"/>
</dbReference>
<name>A0AAF0UPI1_SOLVR</name>
<dbReference type="Gene3D" id="3.10.10.10">
    <property type="entry name" value="HIV Type 1 Reverse Transcriptase, subunit A, domain 1"/>
    <property type="match status" value="1"/>
</dbReference>
<dbReference type="InterPro" id="IPR041577">
    <property type="entry name" value="RT_RNaseH_2"/>
</dbReference>
<dbReference type="InterPro" id="IPR043502">
    <property type="entry name" value="DNA/RNA_pol_sf"/>
</dbReference>
<protein>
    <recommendedName>
        <fullName evidence="1">Reverse transcriptase/retrotransposon-derived protein RNase H-like domain-containing protein</fullName>
    </recommendedName>
</protein>
<evidence type="ECO:0000313" key="2">
    <source>
        <dbReference type="EMBL" id="WMV49644.1"/>
    </source>
</evidence>